<dbReference type="InterPro" id="IPR000073">
    <property type="entry name" value="AB_hydrolase_1"/>
</dbReference>
<dbReference type="OrthoDB" id="6431331at2759"/>
<evidence type="ECO:0000313" key="2">
    <source>
        <dbReference type="EMBL" id="KAF2486463.1"/>
    </source>
</evidence>
<dbReference type="GO" id="GO:0016020">
    <property type="term" value="C:membrane"/>
    <property type="evidence" value="ECO:0007669"/>
    <property type="project" value="TreeGrafter"/>
</dbReference>
<dbReference type="Proteomes" id="UP000799767">
    <property type="component" value="Unassembled WGS sequence"/>
</dbReference>
<dbReference type="PANTHER" id="PTHR43798:SF33">
    <property type="entry name" value="HYDROLASE, PUTATIVE (AFU_ORTHOLOGUE AFUA_2G14860)-RELATED"/>
    <property type="match status" value="1"/>
</dbReference>
<sequence>MPSLSEILGLIEGCSSLLALGFLACIDTLLHGSHETPRRKRELEKATHDLWSLDTPAENPLKHNFLLLPNGLQLHYLSRQKDTRDHKAQVLIIFLHGFPDSSYLWSNLLSSDLLSPNATLISLDLPGFGGSDSLPSYAPNDILPTVAIATAELRKKHAGRCIVVAHDWGGAIASRVAARTHGLVDHLVLVNSLFPLHFRTTLGRRVKRAVGSVSAWLRQPLRTGLLQVAREEGAVFFAQLFKSHYVFMINLPFFSAQRFPLIIHYFITTCHRMASPKSKDEATHWAASLGPSRTECSQSTTTGTQYSSSVSTRVSLFPARIWDARLHLYKDGLMSARWTGNLDPALTAFIPAEEERGGAIDESRIRCPTSVIFGMEDPALDPRICVDGLAEFVHPDTRGKGVLVRLKGVGHWSPVHAVGWRVVEKVLAILIKTGEKEFPGNLVKVKDELGAMAPIDDVQVEEH</sequence>
<dbReference type="SUPFAM" id="SSF53474">
    <property type="entry name" value="alpha/beta-Hydrolases"/>
    <property type="match status" value="1"/>
</dbReference>
<protein>
    <submittedName>
        <fullName evidence="2">Alpha/Beta hydrolase protein</fullName>
    </submittedName>
</protein>
<dbReference type="PANTHER" id="PTHR43798">
    <property type="entry name" value="MONOACYLGLYCEROL LIPASE"/>
    <property type="match status" value="1"/>
</dbReference>
<dbReference type="RefSeq" id="XP_033593032.1">
    <property type="nucleotide sequence ID" value="XM_033736590.1"/>
</dbReference>
<dbReference type="InterPro" id="IPR000639">
    <property type="entry name" value="Epox_hydrolase-like"/>
</dbReference>
<dbReference type="GO" id="GO:0047372">
    <property type="term" value="F:monoacylglycerol lipase activity"/>
    <property type="evidence" value="ECO:0007669"/>
    <property type="project" value="TreeGrafter"/>
</dbReference>
<dbReference type="InterPro" id="IPR029058">
    <property type="entry name" value="AB_hydrolase_fold"/>
</dbReference>
<feature type="domain" description="AB hydrolase-1" evidence="1">
    <location>
        <begin position="91"/>
        <end position="213"/>
    </location>
</feature>
<proteinExistence type="predicted"/>
<dbReference type="Pfam" id="PF00561">
    <property type="entry name" value="Abhydrolase_1"/>
    <property type="match status" value="1"/>
</dbReference>
<organism evidence="2 3">
    <name type="scientific">Neohortaea acidophila</name>
    <dbReference type="NCBI Taxonomy" id="245834"/>
    <lineage>
        <taxon>Eukaryota</taxon>
        <taxon>Fungi</taxon>
        <taxon>Dikarya</taxon>
        <taxon>Ascomycota</taxon>
        <taxon>Pezizomycotina</taxon>
        <taxon>Dothideomycetes</taxon>
        <taxon>Dothideomycetidae</taxon>
        <taxon>Mycosphaerellales</taxon>
        <taxon>Teratosphaeriaceae</taxon>
        <taxon>Neohortaea</taxon>
    </lineage>
</organism>
<reference evidence="2" key="1">
    <citation type="journal article" date="2020" name="Stud. Mycol.">
        <title>101 Dothideomycetes genomes: a test case for predicting lifestyles and emergence of pathogens.</title>
        <authorList>
            <person name="Haridas S."/>
            <person name="Albert R."/>
            <person name="Binder M."/>
            <person name="Bloem J."/>
            <person name="Labutti K."/>
            <person name="Salamov A."/>
            <person name="Andreopoulos B."/>
            <person name="Baker S."/>
            <person name="Barry K."/>
            <person name="Bills G."/>
            <person name="Bluhm B."/>
            <person name="Cannon C."/>
            <person name="Castanera R."/>
            <person name="Culley D."/>
            <person name="Daum C."/>
            <person name="Ezra D."/>
            <person name="Gonzalez J."/>
            <person name="Henrissat B."/>
            <person name="Kuo A."/>
            <person name="Liang C."/>
            <person name="Lipzen A."/>
            <person name="Lutzoni F."/>
            <person name="Magnuson J."/>
            <person name="Mondo S."/>
            <person name="Nolan M."/>
            <person name="Ohm R."/>
            <person name="Pangilinan J."/>
            <person name="Park H.-J."/>
            <person name="Ramirez L."/>
            <person name="Alfaro M."/>
            <person name="Sun H."/>
            <person name="Tritt A."/>
            <person name="Yoshinaga Y."/>
            <person name="Zwiers L.-H."/>
            <person name="Turgeon B."/>
            <person name="Goodwin S."/>
            <person name="Spatafora J."/>
            <person name="Crous P."/>
            <person name="Grigoriev I."/>
        </authorList>
    </citation>
    <scope>NUCLEOTIDE SEQUENCE</scope>
    <source>
        <strain evidence="2">CBS 113389</strain>
    </source>
</reference>
<accession>A0A6A6Q483</accession>
<keyword evidence="3" id="KW-1185">Reference proteome</keyword>
<dbReference type="PRINTS" id="PR00412">
    <property type="entry name" value="EPOXHYDRLASE"/>
</dbReference>
<keyword evidence="2" id="KW-0378">Hydrolase</keyword>
<dbReference type="GO" id="GO:0046464">
    <property type="term" value="P:acylglycerol catabolic process"/>
    <property type="evidence" value="ECO:0007669"/>
    <property type="project" value="TreeGrafter"/>
</dbReference>
<gene>
    <name evidence="2" type="ORF">BDY17DRAFT_321252</name>
</gene>
<dbReference type="Gene3D" id="3.40.50.1820">
    <property type="entry name" value="alpha/beta hydrolase"/>
    <property type="match status" value="1"/>
</dbReference>
<dbReference type="InterPro" id="IPR050266">
    <property type="entry name" value="AB_hydrolase_sf"/>
</dbReference>
<dbReference type="GeneID" id="54477592"/>
<dbReference type="EMBL" id="MU001632">
    <property type="protein sequence ID" value="KAF2486463.1"/>
    <property type="molecule type" value="Genomic_DNA"/>
</dbReference>
<dbReference type="AlphaFoldDB" id="A0A6A6Q483"/>
<name>A0A6A6Q483_9PEZI</name>
<evidence type="ECO:0000313" key="3">
    <source>
        <dbReference type="Proteomes" id="UP000799767"/>
    </source>
</evidence>
<evidence type="ECO:0000259" key="1">
    <source>
        <dbReference type="Pfam" id="PF00561"/>
    </source>
</evidence>